<name>A0A392U294_9FABA</name>
<accession>A0A392U294</accession>
<dbReference type="Proteomes" id="UP000265520">
    <property type="component" value="Unassembled WGS sequence"/>
</dbReference>
<evidence type="ECO:0000313" key="3">
    <source>
        <dbReference type="Proteomes" id="UP000265520"/>
    </source>
</evidence>
<organism evidence="2 3">
    <name type="scientific">Trifolium medium</name>
    <dbReference type="NCBI Taxonomy" id="97028"/>
    <lineage>
        <taxon>Eukaryota</taxon>
        <taxon>Viridiplantae</taxon>
        <taxon>Streptophyta</taxon>
        <taxon>Embryophyta</taxon>
        <taxon>Tracheophyta</taxon>
        <taxon>Spermatophyta</taxon>
        <taxon>Magnoliopsida</taxon>
        <taxon>eudicotyledons</taxon>
        <taxon>Gunneridae</taxon>
        <taxon>Pentapetalae</taxon>
        <taxon>rosids</taxon>
        <taxon>fabids</taxon>
        <taxon>Fabales</taxon>
        <taxon>Fabaceae</taxon>
        <taxon>Papilionoideae</taxon>
        <taxon>50 kb inversion clade</taxon>
        <taxon>NPAAA clade</taxon>
        <taxon>Hologalegina</taxon>
        <taxon>IRL clade</taxon>
        <taxon>Trifolieae</taxon>
        <taxon>Trifolium</taxon>
    </lineage>
</organism>
<keyword evidence="2" id="KW-0808">Transferase</keyword>
<reference evidence="2 3" key="1">
    <citation type="journal article" date="2018" name="Front. Plant Sci.">
        <title>Red Clover (Trifolium pratense) and Zigzag Clover (T. medium) - A Picture of Genomic Similarities and Differences.</title>
        <authorList>
            <person name="Dluhosova J."/>
            <person name="Istvanek J."/>
            <person name="Nedelnik J."/>
            <person name="Repkova J."/>
        </authorList>
    </citation>
    <scope>NUCLEOTIDE SEQUENCE [LARGE SCALE GENOMIC DNA]</scope>
    <source>
        <strain evidence="3">cv. 10/8</strain>
        <tissue evidence="2">Leaf</tissue>
    </source>
</reference>
<proteinExistence type="predicted"/>
<keyword evidence="3" id="KW-1185">Reference proteome</keyword>
<comment type="caution">
    <text evidence="2">The sequence shown here is derived from an EMBL/GenBank/DDBJ whole genome shotgun (WGS) entry which is preliminary data.</text>
</comment>
<dbReference type="EMBL" id="LXQA010718275">
    <property type="protein sequence ID" value="MCI67509.1"/>
    <property type="molecule type" value="Genomic_DNA"/>
</dbReference>
<keyword evidence="2" id="KW-0418">Kinase</keyword>
<dbReference type="Gene3D" id="1.10.510.10">
    <property type="entry name" value="Transferase(Phosphotransferase) domain 1"/>
    <property type="match status" value="1"/>
</dbReference>
<evidence type="ECO:0000313" key="2">
    <source>
        <dbReference type="EMBL" id="MCI67509.1"/>
    </source>
</evidence>
<sequence length="69" mass="7752">MDPKLEGKYSKRAAYKAIKIAVNCIYLNQKLRPLMSEVVKELKNILDYSDMPGSPLPPPPLSYKRSDAG</sequence>
<dbReference type="GO" id="GO:0016301">
    <property type="term" value="F:kinase activity"/>
    <property type="evidence" value="ECO:0007669"/>
    <property type="project" value="UniProtKB-KW"/>
</dbReference>
<protein>
    <submittedName>
        <fullName evidence="2">Serine/threonine-protein kinase</fullName>
    </submittedName>
</protein>
<feature type="non-terminal residue" evidence="2">
    <location>
        <position position="69"/>
    </location>
</feature>
<dbReference type="AlphaFoldDB" id="A0A392U294"/>
<evidence type="ECO:0000256" key="1">
    <source>
        <dbReference type="SAM" id="MobiDB-lite"/>
    </source>
</evidence>
<feature type="region of interest" description="Disordered" evidence="1">
    <location>
        <begin position="49"/>
        <end position="69"/>
    </location>
</feature>